<organism evidence="3">
    <name type="scientific">Medicago truncatula</name>
    <name type="common">Barrel medic</name>
    <name type="synonym">Medicago tribuloides</name>
    <dbReference type="NCBI Taxonomy" id="3880"/>
    <lineage>
        <taxon>Eukaryota</taxon>
        <taxon>Viridiplantae</taxon>
        <taxon>Streptophyta</taxon>
        <taxon>Embryophyta</taxon>
        <taxon>Tracheophyta</taxon>
        <taxon>Spermatophyta</taxon>
        <taxon>Magnoliopsida</taxon>
        <taxon>eudicotyledons</taxon>
        <taxon>Gunneridae</taxon>
        <taxon>Pentapetalae</taxon>
        <taxon>rosids</taxon>
        <taxon>fabids</taxon>
        <taxon>Fabales</taxon>
        <taxon>Fabaceae</taxon>
        <taxon>Papilionoideae</taxon>
        <taxon>50 kb inversion clade</taxon>
        <taxon>NPAAA clade</taxon>
        <taxon>Hologalegina</taxon>
        <taxon>IRL clade</taxon>
        <taxon>Trifolieae</taxon>
        <taxon>Medicago</taxon>
    </lineage>
</organism>
<protein>
    <submittedName>
        <fullName evidence="4">Putative Late nodulin</fullName>
    </submittedName>
</protein>
<reference evidence="4" key="2">
    <citation type="journal article" date="2018" name="Nat. Plants">
        <title>Whole-genome landscape of Medicago truncatula symbiotic genes.</title>
        <authorList>
            <person name="Pecrix Y."/>
            <person name="Gamas P."/>
            <person name="Carrere S."/>
        </authorList>
    </citation>
    <scope>NUCLEOTIDE SEQUENCE</scope>
    <source>
        <tissue evidence="4">Leaves</tissue>
    </source>
</reference>
<keyword evidence="1" id="KW-0812">Transmembrane</keyword>
<dbReference type="InterPro" id="IPR009810">
    <property type="entry name" value="Nodulin_late_dom"/>
</dbReference>
<reference evidence="3" key="1">
    <citation type="submission" date="2012-05" db="EMBL/GenBank/DDBJ databases">
        <authorList>
            <person name="Krishnakumar V."/>
            <person name="Cheung F."/>
            <person name="Xiao Y."/>
            <person name="Chan A."/>
            <person name="Moskal W.A."/>
            <person name="Town C.D."/>
        </authorList>
    </citation>
    <scope>NUCLEOTIDE SEQUENCE</scope>
</reference>
<dbReference type="EMBL" id="PSQE01000002">
    <property type="protein sequence ID" value="RHN73612.1"/>
    <property type="molecule type" value="Genomic_DNA"/>
</dbReference>
<sequence length="58" mass="6678">MAKIITIIQIFTIIMLFIFVIVTDASYPCKIHRDCTTITCSYPLVPRCLIQKCYCGFN</sequence>
<dbReference type="Pfam" id="PF07127">
    <property type="entry name" value="Nodulin_late"/>
    <property type="match status" value="1"/>
</dbReference>
<evidence type="ECO:0000259" key="2">
    <source>
        <dbReference type="Pfam" id="PF07127"/>
    </source>
</evidence>
<dbReference type="EMBL" id="BT138471">
    <property type="protein sequence ID" value="AFK38266.1"/>
    <property type="molecule type" value="mRNA"/>
</dbReference>
<feature type="domain" description="Late nodulin" evidence="2">
    <location>
        <begin position="1"/>
        <end position="54"/>
    </location>
</feature>
<evidence type="ECO:0000313" key="3">
    <source>
        <dbReference type="EMBL" id="AFK38266.1"/>
    </source>
</evidence>
<dbReference type="GO" id="GO:0046872">
    <property type="term" value="F:metal ion binding"/>
    <property type="evidence" value="ECO:0007669"/>
    <property type="project" value="InterPro"/>
</dbReference>
<evidence type="ECO:0000256" key="1">
    <source>
        <dbReference type="SAM" id="Phobius"/>
    </source>
</evidence>
<evidence type="ECO:0000313" key="4">
    <source>
        <dbReference type="EMBL" id="RHN73612.1"/>
    </source>
</evidence>
<gene>
    <name evidence="4" type="ORF">MtrunA17_Chr2g0300381</name>
</gene>
<dbReference type="Gramene" id="rna9443">
    <property type="protein sequence ID" value="RHN73612.1"/>
    <property type="gene ID" value="gene9443"/>
</dbReference>
<dbReference type="Proteomes" id="UP000265566">
    <property type="component" value="Chromosome 2"/>
</dbReference>
<feature type="transmembrane region" description="Helical" evidence="1">
    <location>
        <begin position="6"/>
        <end position="23"/>
    </location>
</feature>
<name>I3SDC4_MEDTR</name>
<proteinExistence type="evidence at transcript level"/>
<keyword evidence="1" id="KW-0472">Membrane</keyword>
<dbReference type="AlphaFoldDB" id="I3SDC4"/>
<keyword evidence="1" id="KW-1133">Transmembrane helix</keyword>
<accession>I3SDC4</accession>